<feature type="region of interest" description="Disordered" evidence="1">
    <location>
        <begin position="1"/>
        <end position="23"/>
    </location>
</feature>
<gene>
    <name evidence="2" type="ORF">APLA_LOCUS2764</name>
</gene>
<name>A0A8S0Z3M1_ARCPL</name>
<dbReference type="Proteomes" id="UP000494106">
    <property type="component" value="Unassembled WGS sequence"/>
</dbReference>
<comment type="caution">
    <text evidence="2">The sequence shown here is derived from an EMBL/GenBank/DDBJ whole genome shotgun (WGS) entry which is preliminary data.</text>
</comment>
<organism evidence="2 3">
    <name type="scientific">Arctia plantaginis</name>
    <name type="common">Wood tiger moth</name>
    <name type="synonym">Phalaena plantaginis</name>
    <dbReference type="NCBI Taxonomy" id="874455"/>
    <lineage>
        <taxon>Eukaryota</taxon>
        <taxon>Metazoa</taxon>
        <taxon>Ecdysozoa</taxon>
        <taxon>Arthropoda</taxon>
        <taxon>Hexapoda</taxon>
        <taxon>Insecta</taxon>
        <taxon>Pterygota</taxon>
        <taxon>Neoptera</taxon>
        <taxon>Endopterygota</taxon>
        <taxon>Lepidoptera</taxon>
        <taxon>Glossata</taxon>
        <taxon>Ditrysia</taxon>
        <taxon>Noctuoidea</taxon>
        <taxon>Erebidae</taxon>
        <taxon>Arctiinae</taxon>
        <taxon>Arctia</taxon>
    </lineage>
</organism>
<proteinExistence type="predicted"/>
<keyword evidence="3" id="KW-1185">Reference proteome</keyword>
<reference evidence="2 3" key="1">
    <citation type="submission" date="2020-04" db="EMBL/GenBank/DDBJ databases">
        <authorList>
            <person name="Wallbank WR R."/>
            <person name="Pardo Diaz C."/>
            <person name="Kozak K."/>
            <person name="Martin S."/>
            <person name="Jiggins C."/>
            <person name="Moest M."/>
            <person name="Warren A I."/>
            <person name="Byers J.R.P. K."/>
            <person name="Montejo-Kovacevich G."/>
            <person name="Yen C E."/>
        </authorList>
    </citation>
    <scope>NUCLEOTIDE SEQUENCE [LARGE SCALE GENOMIC DNA]</scope>
</reference>
<accession>A0A8S0Z3M1</accession>
<protein>
    <submittedName>
        <fullName evidence="2">Uncharacterized protein</fullName>
    </submittedName>
</protein>
<dbReference type="EMBL" id="CADEBC010000208">
    <property type="protein sequence ID" value="CAB3226225.1"/>
    <property type="molecule type" value="Genomic_DNA"/>
</dbReference>
<dbReference type="AlphaFoldDB" id="A0A8S0Z3M1"/>
<evidence type="ECO:0000313" key="3">
    <source>
        <dbReference type="Proteomes" id="UP000494106"/>
    </source>
</evidence>
<dbReference type="OrthoDB" id="7431814at2759"/>
<evidence type="ECO:0000313" key="2">
    <source>
        <dbReference type="EMBL" id="CAB3226225.1"/>
    </source>
</evidence>
<evidence type="ECO:0000256" key="1">
    <source>
        <dbReference type="SAM" id="MobiDB-lite"/>
    </source>
</evidence>
<sequence length="121" mass="13289">MPSMWLFGGRTARPPQQLPPRGPAILSAPDGAVPSVQVISHNCGSTPRKRGLAEWVWTITGHRNREKAQDPGGELQIMLPSQPDRVNSGDVCLLAESPFRILRTLTVKKVHTRDCMDAEVV</sequence>